<accession>A0A149TWV1</accession>
<reference evidence="2 3" key="1">
    <citation type="submission" date="2015-06" db="EMBL/GenBank/DDBJ databases">
        <title>Improved classification and identification of acetic acid bacteria using matrix-assisted laser desorption/ionization time-of-flight mass spectrometry; Gluconobacter nephelii and Gluconobacter uchimurae are later heterotypic synonyms of Gluconobacter japonicus and Gluconobacter oxydans, respectively.</title>
        <authorList>
            <person name="Li L."/>
            <person name="Cleenwerck I."/>
            <person name="De Vuyst L."/>
            <person name="Vandamme P."/>
        </authorList>
    </citation>
    <scope>NUCLEOTIDE SEQUENCE [LARGE SCALE GENOMIC DNA]</scope>
    <source>
        <strain evidence="2 3">LMG 1663</strain>
    </source>
</reference>
<dbReference type="OrthoDB" id="7596306at2"/>
<evidence type="ECO:0000313" key="3">
    <source>
        <dbReference type="Proteomes" id="UP000075411"/>
    </source>
</evidence>
<evidence type="ECO:0000256" key="1">
    <source>
        <dbReference type="SAM" id="Phobius"/>
    </source>
</evidence>
<sequence>MMMTLTFRQVCICVLLATIFWGLATLFIRFVPDSFTDPVWGTMGFITALPVGFFCVWLICRLANLSPEQSLAGCFVVIADSMLMDGIALRWFPALYAADDHVARLGAAWLLWGYGASAWIGLMSATFRQRMASSGVHAGG</sequence>
<dbReference type="EMBL" id="LHZT01000119">
    <property type="protein sequence ID" value="KXV57675.1"/>
    <property type="molecule type" value="Genomic_DNA"/>
</dbReference>
<feature type="transmembrane region" description="Helical" evidence="1">
    <location>
        <begin position="109"/>
        <end position="127"/>
    </location>
</feature>
<keyword evidence="1" id="KW-0472">Membrane</keyword>
<comment type="caution">
    <text evidence="2">The sequence shown here is derived from an EMBL/GenBank/DDBJ whole genome shotgun (WGS) entry which is preliminary data.</text>
</comment>
<gene>
    <name evidence="2" type="ORF">AD947_07950</name>
</gene>
<keyword evidence="1" id="KW-1133">Transmembrane helix</keyword>
<dbReference type="PATRIC" id="fig|104102.11.peg.1805"/>
<name>A0A149TWV1_9PROT</name>
<organism evidence="2 3">
    <name type="scientific">Acetobacter tropicalis</name>
    <dbReference type="NCBI Taxonomy" id="104102"/>
    <lineage>
        <taxon>Bacteria</taxon>
        <taxon>Pseudomonadati</taxon>
        <taxon>Pseudomonadota</taxon>
        <taxon>Alphaproteobacteria</taxon>
        <taxon>Acetobacterales</taxon>
        <taxon>Acetobacteraceae</taxon>
        <taxon>Acetobacter</taxon>
    </lineage>
</organism>
<evidence type="ECO:0000313" key="2">
    <source>
        <dbReference type="EMBL" id="KXV57675.1"/>
    </source>
</evidence>
<feature type="transmembrane region" description="Helical" evidence="1">
    <location>
        <begin position="71"/>
        <end position="89"/>
    </location>
</feature>
<proteinExistence type="predicted"/>
<dbReference type="Proteomes" id="UP000075411">
    <property type="component" value="Unassembled WGS sequence"/>
</dbReference>
<protein>
    <submittedName>
        <fullName evidence="2">Uncharacterized protein</fullName>
    </submittedName>
</protein>
<dbReference type="AlphaFoldDB" id="A0A149TWV1"/>
<feature type="transmembrane region" description="Helical" evidence="1">
    <location>
        <begin position="39"/>
        <end position="59"/>
    </location>
</feature>
<dbReference type="RefSeq" id="WP_045543564.1">
    <property type="nucleotide sequence ID" value="NZ_BJVR01000018.1"/>
</dbReference>
<keyword evidence="1" id="KW-0812">Transmembrane</keyword>